<protein>
    <submittedName>
        <fullName evidence="9">Sugar ABC transporter permease</fullName>
    </submittedName>
</protein>
<evidence type="ECO:0000259" key="8">
    <source>
        <dbReference type="PROSITE" id="PS50928"/>
    </source>
</evidence>
<feature type="transmembrane region" description="Helical" evidence="7">
    <location>
        <begin position="154"/>
        <end position="173"/>
    </location>
</feature>
<feature type="transmembrane region" description="Helical" evidence="7">
    <location>
        <begin position="6"/>
        <end position="25"/>
    </location>
</feature>
<keyword evidence="6 7" id="KW-0472">Membrane</keyword>
<dbReference type="PANTHER" id="PTHR43005">
    <property type="entry name" value="BLR7065 PROTEIN"/>
    <property type="match status" value="1"/>
</dbReference>
<evidence type="ECO:0000256" key="4">
    <source>
        <dbReference type="ARBA" id="ARBA00022692"/>
    </source>
</evidence>
<keyword evidence="5 7" id="KW-1133">Transmembrane helix</keyword>
<keyword evidence="10" id="KW-1185">Reference proteome</keyword>
<dbReference type="Pfam" id="PF00528">
    <property type="entry name" value="BPD_transp_1"/>
    <property type="match status" value="1"/>
</dbReference>
<evidence type="ECO:0000256" key="5">
    <source>
        <dbReference type="ARBA" id="ARBA00022989"/>
    </source>
</evidence>
<dbReference type="PANTHER" id="PTHR43005:SF1">
    <property type="entry name" value="SPERMIDINE_PUTRESCINE TRANSPORT SYSTEM PERMEASE PROTEIN"/>
    <property type="match status" value="1"/>
</dbReference>
<comment type="caution">
    <text evidence="9">The sequence shown here is derived from an EMBL/GenBank/DDBJ whole genome shotgun (WGS) entry which is preliminary data.</text>
</comment>
<dbReference type="GO" id="GO:0055085">
    <property type="term" value="P:transmembrane transport"/>
    <property type="evidence" value="ECO:0007669"/>
    <property type="project" value="InterPro"/>
</dbReference>
<evidence type="ECO:0000256" key="1">
    <source>
        <dbReference type="ARBA" id="ARBA00004651"/>
    </source>
</evidence>
<proteinExistence type="inferred from homology"/>
<feature type="transmembrane region" description="Helical" evidence="7">
    <location>
        <begin position="37"/>
        <end position="55"/>
    </location>
</feature>
<dbReference type="OrthoDB" id="9809527at2"/>
<accession>A0A101XSC0</accession>
<evidence type="ECO:0000256" key="3">
    <source>
        <dbReference type="ARBA" id="ARBA00022475"/>
    </source>
</evidence>
<feature type="transmembrane region" description="Helical" evidence="7">
    <location>
        <begin position="251"/>
        <end position="273"/>
    </location>
</feature>
<dbReference type="AlphaFoldDB" id="A0A101XSC0"/>
<reference evidence="9 10" key="1">
    <citation type="submission" date="2015-12" db="EMBL/GenBank/DDBJ databases">
        <title>Draft genome sequence of Acidibacillus ferrooxidans ITV001, isolated from a chalcopyrite acid mine drainage site in Brazil.</title>
        <authorList>
            <person name="Dall'Agnol H."/>
            <person name="Nancucheo I."/>
            <person name="Johnson B."/>
            <person name="Oliveira R."/>
            <person name="Leite L."/>
            <person name="Pylro V."/>
            <person name="Nunes G.L."/>
            <person name="Tzotzos G."/>
            <person name="Fernandes G.R."/>
            <person name="Dutra J."/>
            <person name="Orellana S.C."/>
            <person name="Oliveira G."/>
        </authorList>
    </citation>
    <scope>NUCLEOTIDE SEQUENCE [LARGE SCALE GENOMIC DNA]</scope>
    <source>
        <strain evidence="10">ITV01</strain>
    </source>
</reference>
<sequence>MLAPALLIIALVTIFPIGYSVWMSLNNISSTYSGFQFSFAGFSNYVTVFHAPIFWQSLLFTVMYAAVTVVVEMVLGLLVALALNQPIRGRGVAIAVMLVPWTLITVISAQMWGYIYNGIYGVLNAVLMSLHIINSQVLWLGAPTSATISIMIADIWKTTPFVTMILLAGLQLIPSDLYESAKIDGATGWRSFWHVTFPLLRPSLGLAALFRILQAFGLFDLPFVLTNGGPGTSTEPIAMLAYKAIFNDGNFGTGTAVAVSTVGIVILLALLSLKALRTQVGEID</sequence>
<comment type="similarity">
    <text evidence="7">Belongs to the binding-protein-dependent transport system permease family.</text>
</comment>
<evidence type="ECO:0000256" key="7">
    <source>
        <dbReference type="RuleBase" id="RU363032"/>
    </source>
</evidence>
<dbReference type="InterPro" id="IPR000515">
    <property type="entry name" value="MetI-like"/>
</dbReference>
<organism evidence="9 10">
    <name type="scientific">Ferroacidibacillus organovorans</name>
    <dbReference type="NCBI Taxonomy" id="1765683"/>
    <lineage>
        <taxon>Bacteria</taxon>
        <taxon>Bacillati</taxon>
        <taxon>Bacillota</taxon>
        <taxon>Bacilli</taxon>
        <taxon>Bacillales</taxon>
        <taxon>Alicyclobacillaceae</taxon>
        <taxon>Ferroacidibacillus</taxon>
    </lineage>
</organism>
<comment type="subcellular location">
    <subcellularLocation>
        <location evidence="1 7">Cell membrane</location>
        <topology evidence="1 7">Multi-pass membrane protein</topology>
    </subcellularLocation>
</comment>
<evidence type="ECO:0000256" key="2">
    <source>
        <dbReference type="ARBA" id="ARBA00022448"/>
    </source>
</evidence>
<feature type="transmembrane region" description="Helical" evidence="7">
    <location>
        <begin position="92"/>
        <end position="113"/>
    </location>
</feature>
<feature type="domain" description="ABC transmembrane type-1" evidence="8">
    <location>
        <begin position="58"/>
        <end position="272"/>
    </location>
</feature>
<dbReference type="GO" id="GO:0005886">
    <property type="term" value="C:plasma membrane"/>
    <property type="evidence" value="ECO:0007669"/>
    <property type="project" value="UniProtKB-SubCell"/>
</dbReference>
<dbReference type="PROSITE" id="PS50928">
    <property type="entry name" value="ABC_TM1"/>
    <property type="match status" value="1"/>
</dbReference>
<dbReference type="Gene3D" id="1.10.3720.10">
    <property type="entry name" value="MetI-like"/>
    <property type="match status" value="1"/>
</dbReference>
<keyword evidence="3" id="KW-1003">Cell membrane</keyword>
<evidence type="ECO:0000256" key="6">
    <source>
        <dbReference type="ARBA" id="ARBA00023136"/>
    </source>
</evidence>
<keyword evidence="2 7" id="KW-0813">Transport</keyword>
<dbReference type="InterPro" id="IPR035906">
    <property type="entry name" value="MetI-like_sf"/>
</dbReference>
<dbReference type="CDD" id="cd06261">
    <property type="entry name" value="TM_PBP2"/>
    <property type="match status" value="1"/>
</dbReference>
<gene>
    <name evidence="9" type="ORF">ATW55_00450</name>
</gene>
<keyword evidence="4 7" id="KW-0812">Transmembrane</keyword>
<dbReference type="SUPFAM" id="SSF161098">
    <property type="entry name" value="MetI-like"/>
    <property type="match status" value="1"/>
</dbReference>
<name>A0A101XSC0_9BACL</name>
<evidence type="ECO:0000313" key="9">
    <source>
        <dbReference type="EMBL" id="KUO96632.1"/>
    </source>
</evidence>
<feature type="transmembrane region" description="Helical" evidence="7">
    <location>
        <begin position="61"/>
        <end position="83"/>
    </location>
</feature>
<dbReference type="Proteomes" id="UP000053557">
    <property type="component" value="Unassembled WGS sequence"/>
</dbReference>
<evidence type="ECO:0000313" key="10">
    <source>
        <dbReference type="Proteomes" id="UP000053557"/>
    </source>
</evidence>
<dbReference type="EMBL" id="LPVJ01000011">
    <property type="protein sequence ID" value="KUO96632.1"/>
    <property type="molecule type" value="Genomic_DNA"/>
</dbReference>